<dbReference type="EMBL" id="OIVN01006121">
    <property type="protein sequence ID" value="SPD25535.1"/>
    <property type="molecule type" value="Genomic_DNA"/>
</dbReference>
<reference evidence="2" key="1">
    <citation type="submission" date="2018-02" db="EMBL/GenBank/DDBJ databases">
        <authorList>
            <person name="Cohen D.B."/>
            <person name="Kent A.D."/>
        </authorList>
    </citation>
    <scope>NUCLEOTIDE SEQUENCE</scope>
</reference>
<dbReference type="InterPro" id="IPR013103">
    <property type="entry name" value="RVT_2"/>
</dbReference>
<dbReference type="PANTHER" id="PTHR11439:SF461">
    <property type="entry name" value="OS10G0432200 PROTEIN"/>
    <property type="match status" value="1"/>
</dbReference>
<sequence length="266" mass="30414">MGRRDRKNGRRTWRLWRRLTWDLVDLPRGKSVIGCKKVYKIKTKSDGTIEWYKACLVTKGYAQEYEIEYEKTVSPVARITSKSICKHFQVIQTVQTKFSFFVELFMVLSNLLELGQDTSDLLSRAGLTDTKVVSTPFEMNARLTLLDDTPLSDATFLSQEFRTLADTTSELLALRWLLEDMGLTYSSSTVIHCENHSAIQIAHNDVFHECTKHIEIDCYIMCNHLSVGLLPASSSDQTADIFTKTFPPGRFRDLVSKFKKVSVKPP</sequence>
<protein>
    <recommendedName>
        <fullName evidence="1">Reverse transcriptase Ty1/copia-type domain-containing protein</fullName>
    </recommendedName>
</protein>
<dbReference type="AlphaFoldDB" id="A0A2N9IMG6"/>
<accession>A0A2N9IMG6</accession>
<evidence type="ECO:0000313" key="2">
    <source>
        <dbReference type="EMBL" id="SPD25535.1"/>
    </source>
</evidence>
<name>A0A2N9IMG6_FAGSY</name>
<evidence type="ECO:0000259" key="1">
    <source>
        <dbReference type="Pfam" id="PF07727"/>
    </source>
</evidence>
<dbReference type="PANTHER" id="PTHR11439">
    <property type="entry name" value="GAG-POL-RELATED RETROTRANSPOSON"/>
    <property type="match status" value="1"/>
</dbReference>
<dbReference type="CDD" id="cd09272">
    <property type="entry name" value="RNase_HI_RT_Ty1"/>
    <property type="match status" value="1"/>
</dbReference>
<organism evidence="2">
    <name type="scientific">Fagus sylvatica</name>
    <name type="common">Beechnut</name>
    <dbReference type="NCBI Taxonomy" id="28930"/>
    <lineage>
        <taxon>Eukaryota</taxon>
        <taxon>Viridiplantae</taxon>
        <taxon>Streptophyta</taxon>
        <taxon>Embryophyta</taxon>
        <taxon>Tracheophyta</taxon>
        <taxon>Spermatophyta</taxon>
        <taxon>Magnoliopsida</taxon>
        <taxon>eudicotyledons</taxon>
        <taxon>Gunneridae</taxon>
        <taxon>Pentapetalae</taxon>
        <taxon>rosids</taxon>
        <taxon>fabids</taxon>
        <taxon>Fagales</taxon>
        <taxon>Fagaceae</taxon>
        <taxon>Fagus</taxon>
    </lineage>
</organism>
<proteinExistence type="predicted"/>
<gene>
    <name evidence="2" type="ORF">FSB_LOCUS53417</name>
</gene>
<feature type="domain" description="Reverse transcriptase Ty1/copia-type" evidence="1">
    <location>
        <begin position="20"/>
        <end position="82"/>
    </location>
</feature>
<dbReference type="Pfam" id="PF07727">
    <property type="entry name" value="RVT_2"/>
    <property type="match status" value="1"/>
</dbReference>